<dbReference type="Pfam" id="PF05229">
    <property type="entry name" value="SCPU"/>
    <property type="match status" value="1"/>
</dbReference>
<gene>
    <name evidence="2" type="ORF">EAH76_09890</name>
</gene>
<organism evidence="2 3">
    <name type="scientific">Sphingomonas glacialis</name>
    <dbReference type="NCBI Taxonomy" id="658225"/>
    <lineage>
        <taxon>Bacteria</taxon>
        <taxon>Pseudomonadati</taxon>
        <taxon>Pseudomonadota</taxon>
        <taxon>Alphaproteobacteria</taxon>
        <taxon>Sphingomonadales</taxon>
        <taxon>Sphingomonadaceae</taxon>
        <taxon>Sphingomonas</taxon>
    </lineage>
</organism>
<name>A0A502FZV1_9SPHN</name>
<evidence type="ECO:0000259" key="1">
    <source>
        <dbReference type="Pfam" id="PF05229"/>
    </source>
</evidence>
<proteinExistence type="predicted"/>
<dbReference type="SMART" id="SM00972">
    <property type="entry name" value="SCPU"/>
    <property type="match status" value="1"/>
</dbReference>
<dbReference type="PANTHER" id="PTHR37089:SF4">
    <property type="entry name" value="EXPORTED PROTEIN"/>
    <property type="match status" value="1"/>
</dbReference>
<dbReference type="AlphaFoldDB" id="A0A502FZV1"/>
<keyword evidence="3" id="KW-1185">Reference proteome</keyword>
<dbReference type="InterPro" id="IPR053167">
    <property type="entry name" value="Spore_coat_component"/>
</dbReference>
<dbReference type="Proteomes" id="UP000319931">
    <property type="component" value="Unassembled WGS sequence"/>
</dbReference>
<accession>A0A502FZV1</accession>
<protein>
    <submittedName>
        <fullName evidence="2">Spore coat U domain-containing protein</fullName>
    </submittedName>
</protein>
<reference evidence="2 3" key="1">
    <citation type="journal article" date="2019" name="Environ. Microbiol.">
        <title>Species interactions and distinct microbial communities in high Arctic permafrost affected cryosols are associated with the CH4 and CO2 gas fluxes.</title>
        <authorList>
            <person name="Altshuler I."/>
            <person name="Hamel J."/>
            <person name="Turney S."/>
            <person name="Magnuson E."/>
            <person name="Levesque R."/>
            <person name="Greer C."/>
            <person name="Whyte L.G."/>
        </authorList>
    </citation>
    <scope>NUCLEOTIDE SEQUENCE [LARGE SCALE GENOMIC DNA]</scope>
    <source>
        <strain evidence="2 3">E6.1</strain>
    </source>
</reference>
<dbReference type="OrthoDB" id="582666at2"/>
<evidence type="ECO:0000313" key="3">
    <source>
        <dbReference type="Proteomes" id="UP000319931"/>
    </source>
</evidence>
<comment type="caution">
    <text evidence="2">The sequence shown here is derived from an EMBL/GenBank/DDBJ whole genome shotgun (WGS) entry which is preliminary data.</text>
</comment>
<dbReference type="EMBL" id="RCZC01000002">
    <property type="protein sequence ID" value="TPG54901.1"/>
    <property type="molecule type" value="Genomic_DNA"/>
</dbReference>
<dbReference type="PANTHER" id="PTHR37089">
    <property type="entry name" value="PROTEIN U-RELATED"/>
    <property type="match status" value="1"/>
</dbReference>
<dbReference type="InterPro" id="IPR007893">
    <property type="entry name" value="Spore_coat_U/FanG"/>
</dbReference>
<evidence type="ECO:0000313" key="2">
    <source>
        <dbReference type="EMBL" id="TPG54901.1"/>
    </source>
</evidence>
<sequence length="147" mass="14480">MAIASSASAATVTTTVAVTATVQATCLVSATSLAFGTYAGVQVDATSTVSVTCTNTTPYNVGLDAGLATSATVTTRSLTGPAAAVLSYSLFSDTARTVNWGSTVSTDTLAGVGSGAAQALTVYGRIPASQFVTPGAYTDTITATVTF</sequence>
<feature type="domain" description="Spore coat protein U/FanG" evidence="1">
    <location>
        <begin position="13"/>
        <end position="144"/>
    </location>
</feature>